<dbReference type="InterPro" id="IPR013087">
    <property type="entry name" value="Znf_C2H2_type"/>
</dbReference>
<feature type="compositionally biased region" description="Basic and acidic residues" evidence="8">
    <location>
        <begin position="1"/>
        <end position="10"/>
    </location>
</feature>
<evidence type="ECO:0000259" key="9">
    <source>
        <dbReference type="PROSITE" id="PS50157"/>
    </source>
</evidence>
<keyword evidence="11" id="KW-1185">Reference proteome</keyword>
<evidence type="ECO:0000256" key="2">
    <source>
        <dbReference type="ARBA" id="ARBA00022723"/>
    </source>
</evidence>
<dbReference type="EMBL" id="JAODUP010000985">
    <property type="protein sequence ID" value="KAK2142205.1"/>
    <property type="molecule type" value="Genomic_DNA"/>
</dbReference>
<comment type="subcellular location">
    <subcellularLocation>
        <location evidence="1">Nucleus</location>
    </subcellularLocation>
</comment>
<evidence type="ECO:0000256" key="3">
    <source>
        <dbReference type="ARBA" id="ARBA00022737"/>
    </source>
</evidence>
<evidence type="ECO:0000313" key="10">
    <source>
        <dbReference type="EMBL" id="KAK2142205.1"/>
    </source>
</evidence>
<dbReference type="SMART" id="SM00355">
    <property type="entry name" value="ZnF_C2H2"/>
    <property type="match status" value="10"/>
</dbReference>
<dbReference type="InterPro" id="IPR017956">
    <property type="entry name" value="AT_hook_DNA-bd_motif"/>
</dbReference>
<dbReference type="GO" id="GO:0008270">
    <property type="term" value="F:zinc ion binding"/>
    <property type="evidence" value="ECO:0007669"/>
    <property type="project" value="UniProtKB-KW"/>
</dbReference>
<evidence type="ECO:0000256" key="8">
    <source>
        <dbReference type="SAM" id="MobiDB-lite"/>
    </source>
</evidence>
<keyword evidence="3" id="KW-0677">Repeat</keyword>
<feature type="compositionally biased region" description="Acidic residues" evidence="8">
    <location>
        <begin position="538"/>
        <end position="550"/>
    </location>
</feature>
<feature type="region of interest" description="Disordered" evidence="8">
    <location>
        <begin position="396"/>
        <end position="467"/>
    </location>
</feature>
<evidence type="ECO:0000313" key="11">
    <source>
        <dbReference type="Proteomes" id="UP001208570"/>
    </source>
</evidence>
<feature type="domain" description="C2H2-type" evidence="9">
    <location>
        <begin position="166"/>
        <end position="200"/>
    </location>
</feature>
<evidence type="ECO:0000256" key="7">
    <source>
        <dbReference type="PROSITE-ProRule" id="PRU00042"/>
    </source>
</evidence>
<keyword evidence="2" id="KW-0479">Metal-binding</keyword>
<dbReference type="Pfam" id="PF00096">
    <property type="entry name" value="zf-C2H2"/>
    <property type="match status" value="2"/>
</dbReference>
<dbReference type="Gene3D" id="3.30.160.60">
    <property type="entry name" value="Classic Zinc Finger"/>
    <property type="match status" value="5"/>
</dbReference>
<dbReference type="AlphaFoldDB" id="A0AAD9IY35"/>
<feature type="domain" description="C2H2-type" evidence="9">
    <location>
        <begin position="668"/>
        <end position="695"/>
    </location>
</feature>
<feature type="compositionally biased region" description="Basic and acidic residues" evidence="8">
    <location>
        <begin position="413"/>
        <end position="429"/>
    </location>
</feature>
<dbReference type="GO" id="GO:0003677">
    <property type="term" value="F:DNA binding"/>
    <property type="evidence" value="ECO:0007669"/>
    <property type="project" value="InterPro"/>
</dbReference>
<feature type="region of interest" description="Disordered" evidence="8">
    <location>
        <begin position="1"/>
        <end position="41"/>
    </location>
</feature>
<dbReference type="GO" id="GO:0005634">
    <property type="term" value="C:nucleus"/>
    <property type="evidence" value="ECO:0007669"/>
    <property type="project" value="UniProtKB-SubCell"/>
</dbReference>
<evidence type="ECO:0000256" key="4">
    <source>
        <dbReference type="ARBA" id="ARBA00022771"/>
    </source>
</evidence>
<keyword evidence="5" id="KW-0862">Zinc</keyword>
<feature type="domain" description="C2H2-type" evidence="9">
    <location>
        <begin position="135"/>
        <end position="162"/>
    </location>
</feature>
<dbReference type="PANTHER" id="PTHR16515">
    <property type="entry name" value="PR DOMAIN ZINC FINGER PROTEIN"/>
    <property type="match status" value="1"/>
</dbReference>
<organism evidence="10 11">
    <name type="scientific">Paralvinella palmiformis</name>
    <dbReference type="NCBI Taxonomy" id="53620"/>
    <lineage>
        <taxon>Eukaryota</taxon>
        <taxon>Metazoa</taxon>
        <taxon>Spiralia</taxon>
        <taxon>Lophotrochozoa</taxon>
        <taxon>Annelida</taxon>
        <taxon>Polychaeta</taxon>
        <taxon>Sedentaria</taxon>
        <taxon>Canalipalpata</taxon>
        <taxon>Terebellida</taxon>
        <taxon>Terebelliformia</taxon>
        <taxon>Alvinellidae</taxon>
        <taxon>Paralvinella</taxon>
    </lineage>
</organism>
<dbReference type="PRINTS" id="PR00929">
    <property type="entry name" value="ATHOOK"/>
</dbReference>
<dbReference type="PANTHER" id="PTHR16515:SF49">
    <property type="entry name" value="GASTRULA ZINC FINGER PROTEIN XLCGF49.1-LIKE-RELATED"/>
    <property type="match status" value="1"/>
</dbReference>
<proteinExistence type="predicted"/>
<dbReference type="InterPro" id="IPR036236">
    <property type="entry name" value="Znf_C2H2_sf"/>
</dbReference>
<accession>A0AAD9IY35</accession>
<feature type="domain" description="C2H2-type" evidence="9">
    <location>
        <begin position="480"/>
        <end position="507"/>
    </location>
</feature>
<protein>
    <recommendedName>
        <fullName evidence="9">C2H2-type domain-containing protein</fullName>
    </recommendedName>
</protein>
<feature type="domain" description="C2H2-type" evidence="9">
    <location>
        <begin position="48"/>
        <end position="75"/>
    </location>
</feature>
<dbReference type="InterPro" id="IPR050331">
    <property type="entry name" value="Zinc_finger"/>
</dbReference>
<sequence>METEGAEAKETGSAGDLVIQSDVDSVKTESSTSDMNGEDDASSIKSDHVCELCHRGFANKREYVLHQYNHKEKCSYYCAFCFKTFPSEFAFKRHNKFHEKKKTKCISCRICDKEFEYVKDLEEHHRQSHLNEKMFRCKHCQATFSWRENLNKHMRMHEGPPSKPDHKCAKCGRAFMDNISLRLHICDANKKSDVSKPDKPFVCKVCNKAFRFDFSYEAHMNSHEGPVAMNAFRKIHMKALEEKKKKVQEEAVKKLQTKDLTPAKIIQKPMKLDVVPQKLKSDASTALNSDVQNSSDLREIVLEIVNVNELPKPASMEGAQILAEGSEGSATATVPIKDLIPMRTLHKASVTQAPDDIDPIETVSENIQQTSQLEAPSETVMNALNDVENRNCSDDKEIVMDSPGENDSISLSPDKDADSQKDDSLPRDADADDASCKKLVSTVTTTPHTSRRGKKSSKKPPKRPKRPLLYDYVMTEEKPFECPECKMEFRWEISLTIHIQEHIGGVQNTRNTRGRVLKKKLPSGPVTSKIVYRRASSDEEDDYHETDFQYEDVSMNQFQKRKRGRPRKYDNSAASSAPPEKRRRGRPPKDPYRRTSTGNETVVIRVTRGESGRQSSTGKEPGQALPEKTTPQEMNTQDIMCNVHIPKHRLIRFYLLRQLKLSRNRGFFPCRFCSAPFSCKASLNMHILRHTGKGSYTCRYCHQKFPDHRTLVLHQLIEEEGAMKSPHQCSTCFRVCASAHGLARHLRRHLAVVWPSSRPRAKVTE</sequence>
<feature type="region of interest" description="Disordered" evidence="8">
    <location>
        <begin position="528"/>
        <end position="633"/>
    </location>
</feature>
<keyword evidence="4 7" id="KW-0863">Zinc-finger</keyword>
<feature type="compositionally biased region" description="Basic residues" evidence="8">
    <location>
        <begin position="449"/>
        <end position="466"/>
    </location>
</feature>
<dbReference type="SMART" id="SM00384">
    <property type="entry name" value="AT_hook"/>
    <property type="match status" value="2"/>
</dbReference>
<reference evidence="10" key="1">
    <citation type="journal article" date="2023" name="Mol. Biol. Evol.">
        <title>Third-Generation Sequencing Reveals the Adaptive Role of the Epigenome in Three Deep-Sea Polychaetes.</title>
        <authorList>
            <person name="Perez M."/>
            <person name="Aroh O."/>
            <person name="Sun Y."/>
            <person name="Lan Y."/>
            <person name="Juniper S.K."/>
            <person name="Young C.R."/>
            <person name="Angers B."/>
            <person name="Qian P.Y."/>
        </authorList>
    </citation>
    <scope>NUCLEOTIDE SEQUENCE</scope>
    <source>
        <strain evidence="10">P08H-3</strain>
    </source>
</reference>
<dbReference type="PROSITE" id="PS00028">
    <property type="entry name" value="ZINC_FINGER_C2H2_1"/>
    <property type="match status" value="8"/>
</dbReference>
<keyword evidence="6" id="KW-0539">Nucleus</keyword>
<dbReference type="GO" id="GO:0010468">
    <property type="term" value="P:regulation of gene expression"/>
    <property type="evidence" value="ECO:0007669"/>
    <property type="project" value="TreeGrafter"/>
</dbReference>
<gene>
    <name evidence="10" type="ORF">LSH36_985g01013</name>
</gene>
<comment type="caution">
    <text evidence="10">The sequence shown here is derived from an EMBL/GenBank/DDBJ whole genome shotgun (WGS) entry which is preliminary data.</text>
</comment>
<evidence type="ECO:0000256" key="5">
    <source>
        <dbReference type="ARBA" id="ARBA00022833"/>
    </source>
</evidence>
<evidence type="ECO:0000256" key="6">
    <source>
        <dbReference type="ARBA" id="ARBA00023242"/>
    </source>
</evidence>
<dbReference type="FunFam" id="3.30.160.60:FF:000110">
    <property type="entry name" value="Zinc finger protein-like"/>
    <property type="match status" value="1"/>
</dbReference>
<feature type="domain" description="C2H2-type" evidence="9">
    <location>
        <begin position="106"/>
        <end position="134"/>
    </location>
</feature>
<feature type="domain" description="C2H2-type" evidence="9">
    <location>
        <begin position="76"/>
        <end position="103"/>
    </location>
</feature>
<feature type="domain" description="C2H2-type" evidence="9">
    <location>
        <begin position="201"/>
        <end position="228"/>
    </location>
</feature>
<name>A0AAD9IY35_9ANNE</name>
<dbReference type="SUPFAM" id="SSF57667">
    <property type="entry name" value="beta-beta-alpha zinc fingers"/>
    <property type="match status" value="5"/>
</dbReference>
<dbReference type="PROSITE" id="PS50157">
    <property type="entry name" value="ZINC_FINGER_C2H2_2"/>
    <property type="match status" value="8"/>
</dbReference>
<evidence type="ECO:0000256" key="1">
    <source>
        <dbReference type="ARBA" id="ARBA00004123"/>
    </source>
</evidence>
<dbReference type="Proteomes" id="UP001208570">
    <property type="component" value="Unassembled WGS sequence"/>
</dbReference>